<dbReference type="GO" id="GO:0016020">
    <property type="term" value="C:membrane"/>
    <property type="evidence" value="ECO:0007669"/>
    <property type="project" value="InterPro"/>
</dbReference>
<comment type="caution">
    <text evidence="5">The sequence shown here is derived from an EMBL/GenBank/DDBJ whole genome shotgun (WGS) entry which is preliminary data.</text>
</comment>
<dbReference type="GO" id="GO:0006487">
    <property type="term" value="P:protein N-linked glycosylation"/>
    <property type="evidence" value="ECO:0007669"/>
    <property type="project" value="TreeGrafter"/>
</dbReference>
<evidence type="ECO:0000256" key="3">
    <source>
        <dbReference type="ARBA" id="ARBA00022679"/>
    </source>
</evidence>
<accession>A0A420YN39</accession>
<evidence type="ECO:0000313" key="5">
    <source>
        <dbReference type="EMBL" id="RKU49272.1"/>
    </source>
</evidence>
<dbReference type="EMBL" id="QVQW01000002">
    <property type="protein sequence ID" value="RKU49272.1"/>
    <property type="molecule type" value="Genomic_DNA"/>
</dbReference>
<organism evidence="5 6">
    <name type="scientific">Coniochaeta pulveracea</name>
    <dbReference type="NCBI Taxonomy" id="177199"/>
    <lineage>
        <taxon>Eukaryota</taxon>
        <taxon>Fungi</taxon>
        <taxon>Dikarya</taxon>
        <taxon>Ascomycota</taxon>
        <taxon>Pezizomycotina</taxon>
        <taxon>Sordariomycetes</taxon>
        <taxon>Sordariomycetidae</taxon>
        <taxon>Coniochaetales</taxon>
        <taxon>Coniochaetaceae</taxon>
        <taxon>Coniochaeta</taxon>
    </lineage>
</organism>
<dbReference type="Gene3D" id="3.90.550.10">
    <property type="entry name" value="Spore Coat Polysaccharide Biosynthesis Protein SpsA, Chain A"/>
    <property type="match status" value="1"/>
</dbReference>
<keyword evidence="2" id="KW-0328">Glycosyltransferase</keyword>
<dbReference type="AlphaFoldDB" id="A0A420YN39"/>
<dbReference type="STRING" id="177199.A0A420YN39"/>
<evidence type="ECO:0000256" key="4">
    <source>
        <dbReference type="PIRSR" id="PIRSR018153-1"/>
    </source>
</evidence>
<dbReference type="OrthoDB" id="439943at2759"/>
<dbReference type="InterPro" id="IPR029044">
    <property type="entry name" value="Nucleotide-diphossugar_trans"/>
</dbReference>
<protein>
    <submittedName>
        <fullName evidence="5">Uncharacterized protein</fullName>
    </submittedName>
</protein>
<feature type="active site" description="Nucleophile" evidence="4">
    <location>
        <position position="297"/>
    </location>
</feature>
<evidence type="ECO:0000256" key="2">
    <source>
        <dbReference type="ARBA" id="ARBA00022676"/>
    </source>
</evidence>
<dbReference type="SUPFAM" id="SSF53448">
    <property type="entry name" value="Nucleotide-diphospho-sugar transferases"/>
    <property type="match status" value="1"/>
</dbReference>
<keyword evidence="6" id="KW-1185">Reference proteome</keyword>
<reference evidence="5 6" key="1">
    <citation type="submission" date="2018-08" db="EMBL/GenBank/DDBJ databases">
        <title>Draft genome of the lignicolous fungus Coniochaeta pulveracea.</title>
        <authorList>
            <person name="Borstlap C.J."/>
            <person name="De Witt R.N."/>
            <person name="Botha A."/>
            <person name="Volschenk H."/>
        </authorList>
    </citation>
    <scope>NUCLEOTIDE SEQUENCE [LARGE SCALE GENOMIC DNA]</scope>
    <source>
        <strain evidence="5 6">CAB683</strain>
    </source>
</reference>
<comment type="similarity">
    <text evidence="1">Belongs to the glycosyltransferase 15 family.</text>
</comment>
<dbReference type="PANTHER" id="PTHR31121">
    <property type="entry name" value="ALPHA-1,2 MANNOSYLTRANSFERASE KTR1"/>
    <property type="match status" value="1"/>
</dbReference>
<sequence>MIRRSVRTIGRVKLTRSRTIALLILLLAATLEVYVHTSRYHVRPPKQDLDAPFYTTCQEPPSPDDTSRPRANAAFVMLVRNKELDGALKSVASIERKFNRWFHYPIVFLNNEPWTEEFITVMSAAVSGEARFEVIPADEWTFPAWMDPEDARASIKSQGQWMIKFAGLETYHHMCRFYSGKFYTLSALQEYKWYWRIEPDVEFYCDITYDPFVEMEKRGKVYGFTIAVPEGPRTCPSLFRQMSDWKEAHKIKDTEMWKTMVSPSWVPWPFRSLLAWVWHRDRNGDPWSLCHYWSNFEIANLEFFRGRAYQNLFEYLDSTGGFYYERWGDAPVHSLAVGMLLDADKVHHFEDLGYRHDYWYQCPANAPDGQLIESTALNAPYDSEREGGIGCRCECDGSKNRNWPGYCLQKLKAPTVTKRPSLVGMPLTWFLGTRFF</sequence>
<dbReference type="GO" id="GO:0005794">
    <property type="term" value="C:Golgi apparatus"/>
    <property type="evidence" value="ECO:0007669"/>
    <property type="project" value="TreeGrafter"/>
</dbReference>
<dbReference type="GO" id="GO:0000026">
    <property type="term" value="F:alpha-1,2-mannosyltransferase activity"/>
    <property type="evidence" value="ECO:0007669"/>
    <property type="project" value="TreeGrafter"/>
</dbReference>
<gene>
    <name evidence="5" type="ORF">DL546_009714</name>
</gene>
<dbReference type="Pfam" id="PF01793">
    <property type="entry name" value="Glyco_transf_15"/>
    <property type="match status" value="1"/>
</dbReference>
<dbReference type="Proteomes" id="UP000275385">
    <property type="component" value="Unassembled WGS sequence"/>
</dbReference>
<evidence type="ECO:0000256" key="1">
    <source>
        <dbReference type="ARBA" id="ARBA00007677"/>
    </source>
</evidence>
<proteinExistence type="inferred from homology"/>
<evidence type="ECO:0000313" key="6">
    <source>
        <dbReference type="Proteomes" id="UP000275385"/>
    </source>
</evidence>
<dbReference type="InterPro" id="IPR002685">
    <property type="entry name" value="Glyco_trans_15"/>
</dbReference>
<dbReference type="PANTHER" id="PTHR31121:SF2">
    <property type="entry name" value="MANNOSYLTRANSFERASE KTR5-RELATED"/>
    <property type="match status" value="1"/>
</dbReference>
<keyword evidence="3" id="KW-0808">Transferase</keyword>
<name>A0A420YN39_9PEZI</name>
<dbReference type="PIRSF" id="PIRSF018153">
    <property type="entry name" value="Glyco_trans_15"/>
    <property type="match status" value="1"/>
</dbReference>
<dbReference type="GO" id="GO:0000032">
    <property type="term" value="P:cell wall mannoprotein biosynthetic process"/>
    <property type="evidence" value="ECO:0007669"/>
    <property type="project" value="TreeGrafter"/>
</dbReference>